<dbReference type="EMBL" id="JRLF01000015">
    <property type="protein sequence ID" value="KQB37828.1"/>
    <property type="molecule type" value="Genomic_DNA"/>
</dbReference>
<evidence type="ECO:0000313" key="5">
    <source>
        <dbReference type="Proteomes" id="UP000050443"/>
    </source>
</evidence>
<dbReference type="PROSITE" id="PS51257">
    <property type="entry name" value="PROKAR_LIPOPROTEIN"/>
    <property type="match status" value="1"/>
</dbReference>
<feature type="signal peptide" evidence="2">
    <location>
        <begin position="1"/>
        <end position="26"/>
    </location>
</feature>
<dbReference type="SMART" id="SM00327">
    <property type="entry name" value="VWA"/>
    <property type="match status" value="1"/>
</dbReference>
<dbReference type="GO" id="GO:0004674">
    <property type="term" value="F:protein serine/threonine kinase activity"/>
    <property type="evidence" value="ECO:0007669"/>
    <property type="project" value="TreeGrafter"/>
</dbReference>
<gene>
    <name evidence="4" type="ORF">RC62_2994</name>
</gene>
<dbReference type="OrthoDB" id="9805121at2"/>
<dbReference type="InterPro" id="IPR036465">
    <property type="entry name" value="vWFA_dom_sf"/>
</dbReference>
<feature type="chain" id="PRO_5006033269" evidence="2">
    <location>
        <begin position="27"/>
        <end position="403"/>
    </location>
</feature>
<reference evidence="4 5" key="1">
    <citation type="submission" date="2014-09" db="EMBL/GenBank/DDBJ databases">
        <title>Genome sequence of Flavobacterium aquidurense RC62.</title>
        <authorList>
            <person name="Kim J.F."/>
            <person name="Kwak M.-J."/>
        </authorList>
    </citation>
    <scope>NUCLEOTIDE SEQUENCE [LARGE SCALE GENOMIC DNA]</scope>
    <source>
        <strain evidence="4 5">RC62</strain>
    </source>
</reference>
<dbReference type="RefSeq" id="WP_055098546.1">
    <property type="nucleotide sequence ID" value="NZ_JRLF01000015.1"/>
</dbReference>
<evidence type="ECO:0000256" key="2">
    <source>
        <dbReference type="SAM" id="SignalP"/>
    </source>
</evidence>
<protein>
    <submittedName>
        <fullName evidence="4">von Willebrand factor type A domain protein</fullName>
    </submittedName>
</protein>
<feature type="region of interest" description="Disordered" evidence="1">
    <location>
        <begin position="30"/>
        <end position="59"/>
    </location>
</feature>
<sequence>MKTIAKLSLIAVVITTLLFSCKKADATSSAEEARETSITATEDRAETESSGDSYSETEIQQQIQAGQITAGEWNDLSNWAFWESLNANSEFAEMSNYWKYRLNDRVSVNIKYDSENLTDVPVSLINAQNEIVWSSRTNNKGNAEFWPHLKDGNQSNQQNLKIKIGDEIFKNIQTYTDKKVNRLVLQNYNAKNTEKKIDIAFMVDATGSMGDELEYLKKELTDVISKVKNKNQDVAINMGAVFYRDKGEDYVTKISDFSNDIDDTVDFIKEQSAEDGGDFPEAVETALDKSINDLEWSEDATSRILFLVLDAPPHYDDQIISEIHDLIATASKKGIRIIPITASGIDKETEFLMRYMAIATNGTYVFITNDSGIGNDHLVASVGNYQVEHLNKLMVRLINETIK</sequence>
<dbReference type="GO" id="GO:0005737">
    <property type="term" value="C:cytoplasm"/>
    <property type="evidence" value="ECO:0007669"/>
    <property type="project" value="TreeGrafter"/>
</dbReference>
<dbReference type="InterPro" id="IPR002035">
    <property type="entry name" value="VWF_A"/>
</dbReference>
<accession>A0A0N8VLY6</accession>
<feature type="domain" description="VWFA" evidence="3">
    <location>
        <begin position="198"/>
        <end position="382"/>
    </location>
</feature>
<dbReference type="PANTHER" id="PTHR47763">
    <property type="entry name" value="ALPHA-PROTEIN KINASE VWKA"/>
    <property type="match status" value="1"/>
</dbReference>
<dbReference type="PANTHER" id="PTHR47763:SF1">
    <property type="entry name" value="DUF659 DOMAIN-CONTAINING PROTEIN"/>
    <property type="match status" value="1"/>
</dbReference>
<dbReference type="Gene3D" id="3.40.50.410">
    <property type="entry name" value="von Willebrand factor, type A domain"/>
    <property type="match status" value="1"/>
</dbReference>
<dbReference type="CDD" id="cd00198">
    <property type="entry name" value="vWFA"/>
    <property type="match status" value="1"/>
</dbReference>
<comment type="caution">
    <text evidence="4">The sequence shown here is derived from an EMBL/GenBank/DDBJ whole genome shotgun (WGS) entry which is preliminary data.</text>
</comment>
<dbReference type="GeneID" id="29646973"/>
<evidence type="ECO:0000313" key="4">
    <source>
        <dbReference type="EMBL" id="KQB37828.1"/>
    </source>
</evidence>
<dbReference type="InterPro" id="IPR052969">
    <property type="entry name" value="Thr-specific_kinase-like"/>
</dbReference>
<dbReference type="PROSITE" id="PS50234">
    <property type="entry name" value="VWFA"/>
    <property type="match status" value="1"/>
</dbReference>
<name>A0A0N8VLY6_9FLAO</name>
<dbReference type="STRING" id="362413.RC62_2994"/>
<dbReference type="Pfam" id="PF00092">
    <property type="entry name" value="VWA"/>
    <property type="match status" value="1"/>
</dbReference>
<dbReference type="Proteomes" id="UP000050443">
    <property type="component" value="Unassembled WGS sequence"/>
</dbReference>
<dbReference type="AlphaFoldDB" id="A0A0N8VLY6"/>
<evidence type="ECO:0000256" key="1">
    <source>
        <dbReference type="SAM" id="MobiDB-lite"/>
    </source>
</evidence>
<feature type="compositionally biased region" description="Basic and acidic residues" evidence="1">
    <location>
        <begin position="31"/>
        <end position="47"/>
    </location>
</feature>
<dbReference type="SUPFAM" id="SSF53300">
    <property type="entry name" value="vWA-like"/>
    <property type="match status" value="1"/>
</dbReference>
<proteinExistence type="predicted"/>
<evidence type="ECO:0000259" key="3">
    <source>
        <dbReference type="PROSITE" id="PS50234"/>
    </source>
</evidence>
<keyword evidence="2" id="KW-0732">Signal</keyword>
<organism evidence="4 5">
    <name type="scientific">Flavobacterium aquidurense</name>
    <dbReference type="NCBI Taxonomy" id="362413"/>
    <lineage>
        <taxon>Bacteria</taxon>
        <taxon>Pseudomonadati</taxon>
        <taxon>Bacteroidota</taxon>
        <taxon>Flavobacteriia</taxon>
        <taxon>Flavobacteriales</taxon>
        <taxon>Flavobacteriaceae</taxon>
        <taxon>Flavobacterium</taxon>
    </lineage>
</organism>
<dbReference type="PATRIC" id="fig|362413.3.peg.2944"/>